<keyword evidence="3" id="KW-1185">Reference proteome</keyword>
<dbReference type="Proteomes" id="UP001324993">
    <property type="component" value="Chromosome"/>
</dbReference>
<dbReference type="EMBL" id="CP138858">
    <property type="protein sequence ID" value="WPJ95101.1"/>
    <property type="molecule type" value="Genomic_DNA"/>
</dbReference>
<name>A0ABZ0RIA1_9BACT</name>
<evidence type="ECO:0000256" key="1">
    <source>
        <dbReference type="SAM" id="Phobius"/>
    </source>
</evidence>
<evidence type="ECO:0008006" key="4">
    <source>
        <dbReference type="Google" id="ProtNLM"/>
    </source>
</evidence>
<keyword evidence="1" id="KW-0812">Transmembrane</keyword>
<gene>
    <name evidence="2" type="ORF">SH580_16880</name>
</gene>
<reference evidence="2 3" key="1">
    <citation type="submission" date="2023-11" db="EMBL/GenBank/DDBJ databases">
        <title>Coraliomargarita sp. nov., isolated from marine algae.</title>
        <authorList>
            <person name="Lee J.K."/>
            <person name="Baek J.H."/>
            <person name="Kim J.M."/>
            <person name="Choi D.G."/>
            <person name="Jeon C.O."/>
        </authorList>
    </citation>
    <scope>NUCLEOTIDE SEQUENCE [LARGE SCALE GENOMIC DNA]</scope>
    <source>
        <strain evidence="2 3">J2-16</strain>
    </source>
</reference>
<protein>
    <recommendedName>
        <fullName evidence="4">Verru_Chthon cassette protein A</fullName>
    </recommendedName>
</protein>
<feature type="transmembrane region" description="Helical" evidence="1">
    <location>
        <begin position="7"/>
        <end position="28"/>
    </location>
</feature>
<organism evidence="2 3">
    <name type="scientific">Coraliomargarita algicola</name>
    <dbReference type="NCBI Taxonomy" id="3092156"/>
    <lineage>
        <taxon>Bacteria</taxon>
        <taxon>Pseudomonadati</taxon>
        <taxon>Verrucomicrobiota</taxon>
        <taxon>Opitutia</taxon>
        <taxon>Puniceicoccales</taxon>
        <taxon>Coraliomargaritaceae</taxon>
        <taxon>Coraliomargarita</taxon>
    </lineage>
</organism>
<keyword evidence="1" id="KW-1133">Transmembrane helix</keyword>
<evidence type="ECO:0000313" key="3">
    <source>
        <dbReference type="Proteomes" id="UP001324993"/>
    </source>
</evidence>
<accession>A0ABZ0RIA1</accession>
<sequence length="1091" mass="120038">MPSQDKGGFALVIALTLMAFIVLLSLSLTTMSQIETKNADLNQMMTLAQQNALLGLQVAFGDIQKELGPDQRISATASRLDTDPYDNDDYNAEAGILTTDGVQQSRQHWTGVWRTFKDSNGFPKTTFSKWLVSGYPDSHTYGVADAYLGASVFAEEKRNELINGSAKVEAGKVDIDTYLDTVSRFAYWVGDEGVKAKVNIAPPPQTANSTLSAQKFGLSAIQNLDWLPQLTKEQTGKLHTSSSFKILEEQLGNAANQSIRKHFHDLTFHGFGLFSNTLLGGLKLDLTSALYDTSNQPTGLIFAPQDNHSASAADPGGPDWKQLRSWIRTEPNAAGELPIHASSAQVAGVYPVVTGFQLYWIPTYDPADATGNRNIRVNMLPAVTLWNPYDTPLESATYTLTFGRTLMNGSDFENFISLWRSWSLIKGNNTHFPIEQPYPATFYLTSGRLEPGEAIVFSASAQTPYTFGMNPSPTGATLSRGYHPGFGFHFDIGAHYTPAETPETYRWGGQYSAYRTHALKLAKGTGPNAEPIQIAVYMTDHPKVGQDWQGNYETMQASPPANTPIIDTSNAYAYKILHTFVDNEPVWDQANANLQPNTRKWLANHNPRALIHGPNPLTFTMPKTWVENAATLNPTFIGSMQRRGTFIDVGFAPYDLDDNVTVGYSESQSDAERTILFQRAPDRADLHSIGQFMHAPLYNDLTTNTDPYFANGLKIRVRNARFGNNIPAYAVGNSLADPSISLNKVDRVWSTSSYDAIYQFQGVHHDYSYKLNAALWDRYFLSTLPGTLPENTPENNRIFQVVQNDTPRSGERVAAADLAINGAFNINSTSVEAWRAMFATFYDSNVRRADGSFDVADPDNPKSPILRIDTPIGPPGVTPDSQDTATFIGYRTLDPAQIDALADSIVEEIKLRGPFASLAHFINRMPDTDGTYSENTDAYRLQGTLAAALDKSGVNSGLQQNVNLAAQNTGITGMQAQAESGWRTENLPGWLSQADLLARMGSTLSARSDTFRVRAYGEAINPITGETVSARCEAIIQRIPEYVDSLNNPPETPYDAAEASAQGYAPLTQTNLSFGRRFVILDFHWLEDSDV</sequence>
<proteinExistence type="predicted"/>
<keyword evidence="1" id="KW-0472">Membrane</keyword>
<evidence type="ECO:0000313" key="2">
    <source>
        <dbReference type="EMBL" id="WPJ95101.1"/>
    </source>
</evidence>
<dbReference type="RefSeq" id="WP_319831995.1">
    <property type="nucleotide sequence ID" value="NZ_CP138858.1"/>
</dbReference>